<dbReference type="EMBL" id="RRYP01012502">
    <property type="protein sequence ID" value="TNV77066.1"/>
    <property type="molecule type" value="Genomic_DNA"/>
</dbReference>
<evidence type="ECO:0000313" key="20">
    <source>
        <dbReference type="Proteomes" id="UP000785679"/>
    </source>
</evidence>
<comment type="cofactor">
    <cofactor evidence="16">
        <name>Fe cation</name>
        <dbReference type="ChEBI" id="CHEBI:24875"/>
    </cofactor>
    <text evidence="16">Binds 2 iron ions per subunit.</text>
</comment>
<evidence type="ECO:0000256" key="11">
    <source>
        <dbReference type="ARBA" id="ARBA00023002"/>
    </source>
</evidence>
<keyword evidence="10 18" id="KW-1133">Transmembrane helix</keyword>
<reference evidence="19" key="1">
    <citation type="submission" date="2019-06" db="EMBL/GenBank/DDBJ databases">
        <authorList>
            <person name="Zheng W."/>
        </authorList>
    </citation>
    <scope>NUCLEOTIDE SEQUENCE</scope>
    <source>
        <strain evidence="19">QDHG01</strain>
    </source>
</reference>
<evidence type="ECO:0000256" key="7">
    <source>
        <dbReference type="ARBA" id="ARBA00022792"/>
    </source>
</evidence>
<dbReference type="Gene3D" id="1.20.1260.140">
    <property type="entry name" value="Alternative oxidase"/>
    <property type="match status" value="1"/>
</dbReference>
<keyword evidence="9" id="KW-0249">Electron transport</keyword>
<dbReference type="OrthoDB" id="16906at2759"/>
<dbReference type="InterPro" id="IPR038659">
    <property type="entry name" value="AOX_sf"/>
</dbReference>
<feature type="transmembrane region" description="Helical" evidence="18">
    <location>
        <begin position="152"/>
        <end position="170"/>
    </location>
</feature>
<evidence type="ECO:0000256" key="12">
    <source>
        <dbReference type="ARBA" id="ARBA00023004"/>
    </source>
</evidence>
<feature type="binding site" evidence="16">
    <location>
        <position position="238"/>
    </location>
    <ligand>
        <name>Fe cation</name>
        <dbReference type="ChEBI" id="CHEBI:24875"/>
        <label>1</label>
    </ligand>
</feature>
<evidence type="ECO:0000256" key="13">
    <source>
        <dbReference type="ARBA" id="ARBA00023128"/>
    </source>
</evidence>
<feature type="binding site" evidence="16">
    <location>
        <position position="183"/>
    </location>
    <ligand>
        <name>Fe cation</name>
        <dbReference type="ChEBI" id="CHEBI:24875"/>
        <label>2</label>
    </ligand>
</feature>
<comment type="caution">
    <text evidence="19">The sequence shown here is derived from an EMBL/GenBank/DDBJ whole genome shotgun (WGS) entry which is preliminary data.</text>
</comment>
<dbReference type="Proteomes" id="UP000785679">
    <property type="component" value="Unassembled WGS sequence"/>
</dbReference>
<sequence length="303" mass="34734">MLKSSSQLLSCSNTKSHSLLQNTLRCFSKTQHPIFSLDKIQSIDQTHREPTTFKDRLALSSIRLIRSCFDLATGYNIKRMTLSKWLTRCIFLETIAAVPGMVGGMTKHLQSLRTLEHDNGLIHHLLEEAENERTHLFIFIQLKKPSRAFQSMIMLAQGVFFNVYFLAYLLSPSFCHRLVGFLEEEAVHTYSKLVEQIDSGLIPEWNRDTLAPQMAREYYELPSNATMRDVILSIRADESIHRDMNHKFSDLRPNANVDQEVSEFFSKDQRIRNSHEYCHNSSASDEEDVQHRGRGGPMGGAAL</sequence>
<dbReference type="PANTHER" id="PTHR31803">
    <property type="entry name" value="ALTERNATIVE OXIDASE"/>
    <property type="match status" value="1"/>
</dbReference>
<keyword evidence="14 18" id="KW-0472">Membrane</keyword>
<evidence type="ECO:0000256" key="10">
    <source>
        <dbReference type="ARBA" id="ARBA00022989"/>
    </source>
</evidence>
<evidence type="ECO:0000256" key="14">
    <source>
        <dbReference type="ARBA" id="ARBA00023136"/>
    </source>
</evidence>
<dbReference type="Pfam" id="PF01786">
    <property type="entry name" value="AOX"/>
    <property type="match status" value="1"/>
</dbReference>
<feature type="binding site" evidence="16">
    <location>
        <position position="135"/>
    </location>
    <ligand>
        <name>Fe cation</name>
        <dbReference type="ChEBI" id="CHEBI:24875"/>
        <label>1</label>
    </ligand>
</feature>
<evidence type="ECO:0000256" key="6">
    <source>
        <dbReference type="ARBA" id="ARBA00022723"/>
    </source>
</evidence>
<dbReference type="InterPro" id="IPR002680">
    <property type="entry name" value="AOX"/>
</dbReference>
<keyword evidence="4" id="KW-0679">Respiratory chain</keyword>
<comment type="similarity">
    <text evidence="2">Belongs to the alternative oxidase family.</text>
</comment>
<keyword evidence="8" id="KW-0809">Transit peptide</keyword>
<dbReference type="GO" id="GO:0010230">
    <property type="term" value="P:alternative respiration"/>
    <property type="evidence" value="ECO:0007669"/>
    <property type="project" value="TreeGrafter"/>
</dbReference>
<keyword evidence="5 18" id="KW-0812">Transmembrane</keyword>
<evidence type="ECO:0000256" key="8">
    <source>
        <dbReference type="ARBA" id="ARBA00022946"/>
    </source>
</evidence>
<keyword evidence="12 16" id="KW-0408">Iron</keyword>
<feature type="binding site" evidence="16">
    <location>
        <position position="132"/>
    </location>
    <ligand>
        <name>Fe cation</name>
        <dbReference type="ChEBI" id="CHEBI:24875"/>
        <label>1</label>
    </ligand>
</feature>
<organism evidence="19 20">
    <name type="scientific">Halteria grandinella</name>
    <dbReference type="NCBI Taxonomy" id="5974"/>
    <lineage>
        <taxon>Eukaryota</taxon>
        <taxon>Sar</taxon>
        <taxon>Alveolata</taxon>
        <taxon>Ciliophora</taxon>
        <taxon>Intramacronucleata</taxon>
        <taxon>Spirotrichea</taxon>
        <taxon>Stichotrichia</taxon>
        <taxon>Sporadotrichida</taxon>
        <taxon>Halteriidae</taxon>
        <taxon>Halteria</taxon>
    </lineage>
</organism>
<dbReference type="CDD" id="cd01053">
    <property type="entry name" value="AOX"/>
    <property type="match status" value="1"/>
</dbReference>
<dbReference type="GO" id="GO:0009916">
    <property type="term" value="F:alternative oxidase activity"/>
    <property type="evidence" value="ECO:0007669"/>
    <property type="project" value="InterPro"/>
</dbReference>
<name>A0A8J8NMX5_HALGN</name>
<protein>
    <recommendedName>
        <fullName evidence="21">Alternative oxidase</fullName>
    </recommendedName>
</protein>
<evidence type="ECO:0000256" key="1">
    <source>
        <dbReference type="ARBA" id="ARBA00004273"/>
    </source>
</evidence>
<keyword evidence="6 16" id="KW-0479">Metal-binding</keyword>
<evidence type="ECO:0000256" key="5">
    <source>
        <dbReference type="ARBA" id="ARBA00022692"/>
    </source>
</evidence>
<dbReference type="GO" id="GO:0046872">
    <property type="term" value="F:metal ion binding"/>
    <property type="evidence" value="ECO:0007669"/>
    <property type="project" value="UniProtKB-KW"/>
</dbReference>
<keyword evidence="7" id="KW-0999">Mitochondrion inner membrane</keyword>
<evidence type="ECO:0000313" key="19">
    <source>
        <dbReference type="EMBL" id="TNV77066.1"/>
    </source>
</evidence>
<evidence type="ECO:0000256" key="15">
    <source>
        <dbReference type="ARBA" id="ARBA00025285"/>
    </source>
</evidence>
<keyword evidence="3" id="KW-0813">Transport</keyword>
<accession>A0A8J8NMX5</accession>
<gene>
    <name evidence="19" type="ORF">FGO68_gene17280</name>
</gene>
<comment type="function">
    <text evidence="15">Catalyzes cyanide-resistant oxygen consumption. May increase respiration when the cytochrome respiratory pathway is restricted, or in response to low temperatures.</text>
</comment>
<dbReference type="GO" id="GO:0005743">
    <property type="term" value="C:mitochondrial inner membrane"/>
    <property type="evidence" value="ECO:0007669"/>
    <property type="project" value="UniProtKB-SubCell"/>
</dbReference>
<proteinExistence type="inferred from homology"/>
<feature type="region of interest" description="Disordered" evidence="17">
    <location>
        <begin position="278"/>
        <end position="303"/>
    </location>
</feature>
<dbReference type="AlphaFoldDB" id="A0A8J8NMX5"/>
<comment type="subcellular location">
    <subcellularLocation>
        <location evidence="1">Mitochondrion inner membrane</location>
    </subcellularLocation>
</comment>
<evidence type="ECO:0000256" key="18">
    <source>
        <dbReference type="SAM" id="Phobius"/>
    </source>
</evidence>
<evidence type="ECO:0000256" key="16">
    <source>
        <dbReference type="PIRSR" id="PIRSR005229-1"/>
    </source>
</evidence>
<feature type="binding site" evidence="16">
    <location>
        <position position="132"/>
    </location>
    <ligand>
        <name>Fe cation</name>
        <dbReference type="ChEBI" id="CHEBI:24875"/>
        <label>2</label>
    </ligand>
</feature>
<evidence type="ECO:0000256" key="3">
    <source>
        <dbReference type="ARBA" id="ARBA00022448"/>
    </source>
</evidence>
<dbReference type="PANTHER" id="PTHR31803:SF3">
    <property type="entry name" value="ALTERNATIVE OXIDASE"/>
    <property type="match status" value="1"/>
</dbReference>
<dbReference type="PIRSF" id="PIRSF005229">
    <property type="entry name" value="AOX"/>
    <property type="match status" value="1"/>
</dbReference>
<feature type="binding site" evidence="16">
    <location>
        <position position="93"/>
    </location>
    <ligand>
        <name>Fe cation</name>
        <dbReference type="ChEBI" id="CHEBI:24875"/>
        <label>1</label>
    </ligand>
</feature>
<evidence type="ECO:0000256" key="2">
    <source>
        <dbReference type="ARBA" id="ARBA00008388"/>
    </source>
</evidence>
<evidence type="ECO:0008006" key="21">
    <source>
        <dbReference type="Google" id="ProtNLM"/>
    </source>
</evidence>
<keyword evidence="11" id="KW-0560">Oxidoreductase</keyword>
<feature type="binding site" evidence="16">
    <location>
        <position position="241"/>
    </location>
    <ligand>
        <name>Fe cation</name>
        <dbReference type="ChEBI" id="CHEBI:24875"/>
        <label>2</label>
    </ligand>
</feature>
<keyword evidence="13" id="KW-0496">Mitochondrion</keyword>
<dbReference type="FunFam" id="1.20.1260.140:FF:000002">
    <property type="entry name" value="Alternative oxidase"/>
    <property type="match status" value="1"/>
</dbReference>
<evidence type="ECO:0000256" key="17">
    <source>
        <dbReference type="SAM" id="MobiDB-lite"/>
    </source>
</evidence>
<evidence type="ECO:0000256" key="9">
    <source>
        <dbReference type="ARBA" id="ARBA00022982"/>
    </source>
</evidence>
<keyword evidence="20" id="KW-1185">Reference proteome</keyword>
<feature type="binding site" evidence="16">
    <location>
        <position position="238"/>
    </location>
    <ligand>
        <name>Fe cation</name>
        <dbReference type="ChEBI" id="CHEBI:24875"/>
        <label>2</label>
    </ligand>
</feature>
<evidence type="ECO:0000256" key="4">
    <source>
        <dbReference type="ARBA" id="ARBA00022660"/>
    </source>
</evidence>